<dbReference type="InterPro" id="IPR043153">
    <property type="entry name" value="DENN_C"/>
</dbReference>
<sequence>MTLLLRVEPSQLPPSPSVSASSRESRLPPSDRTEASDLRLAAAKLHRRHQSLKREPGPLAPSTPGPKLSVWFSVRCDRSNQQPPPPPSTGALGYHRLDEAVLHLDDTMVDLKSSSTGLELPEAYNSLLAEEEATALSIWAVACMCGALRLEHMLTFFTAALLEKQIVVVCSNLISVDCLLGTVVLPNDLLEFLDAPVPYIVGIRNKTNEVQSKLTNATVVDACGNLLNRTIGLLKKNCQSTPVVDSIADAEGNELKDNVEKLHRQTKASRTKEVSTGEEVPLGVDLLLKVMTLQQKKAIV</sequence>
<protein>
    <recommendedName>
        <fullName evidence="2">cDENN domain-containing protein</fullName>
    </recommendedName>
</protein>
<dbReference type="AlphaFoldDB" id="A0AAN9F1S0"/>
<organism evidence="3 4">
    <name type="scientific">Crotalaria pallida</name>
    <name type="common">Smooth rattlebox</name>
    <name type="synonym">Crotalaria striata</name>
    <dbReference type="NCBI Taxonomy" id="3830"/>
    <lineage>
        <taxon>Eukaryota</taxon>
        <taxon>Viridiplantae</taxon>
        <taxon>Streptophyta</taxon>
        <taxon>Embryophyta</taxon>
        <taxon>Tracheophyta</taxon>
        <taxon>Spermatophyta</taxon>
        <taxon>Magnoliopsida</taxon>
        <taxon>eudicotyledons</taxon>
        <taxon>Gunneridae</taxon>
        <taxon>Pentapetalae</taxon>
        <taxon>rosids</taxon>
        <taxon>fabids</taxon>
        <taxon>Fabales</taxon>
        <taxon>Fabaceae</taxon>
        <taxon>Papilionoideae</taxon>
        <taxon>50 kb inversion clade</taxon>
        <taxon>genistoids sensu lato</taxon>
        <taxon>core genistoids</taxon>
        <taxon>Crotalarieae</taxon>
        <taxon>Crotalaria</taxon>
    </lineage>
</organism>
<dbReference type="Gene3D" id="3.40.50.11500">
    <property type="match status" value="1"/>
</dbReference>
<proteinExistence type="predicted"/>
<accession>A0AAN9F1S0</accession>
<dbReference type="EMBL" id="JAYWIO010000004">
    <property type="protein sequence ID" value="KAK7267867.1"/>
    <property type="molecule type" value="Genomic_DNA"/>
</dbReference>
<feature type="region of interest" description="Disordered" evidence="1">
    <location>
        <begin position="1"/>
        <end position="65"/>
    </location>
</feature>
<evidence type="ECO:0000259" key="2">
    <source>
        <dbReference type="SMART" id="SM00799"/>
    </source>
</evidence>
<keyword evidence="4" id="KW-1185">Reference proteome</keyword>
<dbReference type="SMART" id="SM00799">
    <property type="entry name" value="DENN"/>
    <property type="match status" value="1"/>
</dbReference>
<evidence type="ECO:0000313" key="4">
    <source>
        <dbReference type="Proteomes" id="UP001372338"/>
    </source>
</evidence>
<evidence type="ECO:0000256" key="1">
    <source>
        <dbReference type="SAM" id="MobiDB-lite"/>
    </source>
</evidence>
<feature type="compositionally biased region" description="Basic and acidic residues" evidence="1">
    <location>
        <begin position="23"/>
        <end position="37"/>
    </location>
</feature>
<comment type="caution">
    <text evidence="3">The sequence shown here is derived from an EMBL/GenBank/DDBJ whole genome shotgun (WGS) entry which is preliminary data.</text>
</comment>
<dbReference type="InterPro" id="IPR051942">
    <property type="entry name" value="DENN_domain_containing_2"/>
</dbReference>
<name>A0AAN9F1S0_CROPI</name>
<evidence type="ECO:0000313" key="3">
    <source>
        <dbReference type="EMBL" id="KAK7267867.1"/>
    </source>
</evidence>
<dbReference type="PANTHER" id="PTHR15288">
    <property type="entry name" value="DENN DOMAIN-CONTAINING PROTEIN 2"/>
    <property type="match status" value="1"/>
</dbReference>
<dbReference type="Pfam" id="PF02141">
    <property type="entry name" value="DENN"/>
    <property type="match status" value="1"/>
</dbReference>
<dbReference type="Proteomes" id="UP001372338">
    <property type="component" value="Unassembled WGS sequence"/>
</dbReference>
<reference evidence="3 4" key="1">
    <citation type="submission" date="2024-01" db="EMBL/GenBank/DDBJ databases">
        <title>The genomes of 5 underutilized Papilionoideae crops provide insights into root nodulation and disease resistanc.</title>
        <authorList>
            <person name="Yuan L."/>
        </authorList>
    </citation>
    <scope>NUCLEOTIDE SEQUENCE [LARGE SCALE GENOMIC DNA]</scope>
    <source>
        <strain evidence="3">ZHUSHIDOU_FW_LH</strain>
        <tissue evidence="3">Leaf</tissue>
    </source>
</reference>
<gene>
    <name evidence="3" type="ORF">RIF29_20547</name>
</gene>
<dbReference type="InterPro" id="IPR001194">
    <property type="entry name" value="cDENN_dom"/>
</dbReference>
<dbReference type="PANTHER" id="PTHR15288:SF4">
    <property type="entry name" value="OS02G0777100 PROTEIN"/>
    <property type="match status" value="1"/>
</dbReference>
<feature type="domain" description="cDENN" evidence="2">
    <location>
        <begin position="7"/>
        <end position="225"/>
    </location>
</feature>